<protein>
    <recommendedName>
        <fullName evidence="2">Uroporphyrinogen decarboxylase (URO-D) domain-containing protein</fullName>
    </recommendedName>
</protein>
<reference evidence="1" key="1">
    <citation type="journal article" date="2015" name="Nature">
        <title>Complex archaea that bridge the gap between prokaryotes and eukaryotes.</title>
        <authorList>
            <person name="Spang A."/>
            <person name="Saw J.H."/>
            <person name="Jorgensen S.L."/>
            <person name="Zaremba-Niedzwiedzka K."/>
            <person name="Martijn J."/>
            <person name="Lind A.E."/>
            <person name="van Eijk R."/>
            <person name="Schleper C."/>
            <person name="Guy L."/>
            <person name="Ettema T.J."/>
        </authorList>
    </citation>
    <scope>NUCLEOTIDE SEQUENCE</scope>
</reference>
<organism evidence="1">
    <name type="scientific">marine sediment metagenome</name>
    <dbReference type="NCBI Taxonomy" id="412755"/>
    <lineage>
        <taxon>unclassified sequences</taxon>
        <taxon>metagenomes</taxon>
        <taxon>ecological metagenomes</taxon>
    </lineage>
</organism>
<dbReference type="InterPro" id="IPR038071">
    <property type="entry name" value="UROD/MetE-like_sf"/>
</dbReference>
<comment type="caution">
    <text evidence="1">The sequence shown here is derived from an EMBL/GenBank/DDBJ whole genome shotgun (WGS) entry which is preliminary data.</text>
</comment>
<dbReference type="AlphaFoldDB" id="A0A0F9ADJ3"/>
<name>A0A0F9ADJ3_9ZZZZ</name>
<dbReference type="Gene3D" id="3.20.20.210">
    <property type="match status" value="1"/>
</dbReference>
<evidence type="ECO:0000313" key="1">
    <source>
        <dbReference type="EMBL" id="KKK76534.1"/>
    </source>
</evidence>
<proteinExistence type="predicted"/>
<dbReference type="SUPFAM" id="SSF51726">
    <property type="entry name" value="UROD/MetE-like"/>
    <property type="match status" value="1"/>
</dbReference>
<evidence type="ECO:0008006" key="2">
    <source>
        <dbReference type="Google" id="ProtNLM"/>
    </source>
</evidence>
<dbReference type="EMBL" id="LAZR01055361">
    <property type="protein sequence ID" value="KKK76534.1"/>
    <property type="molecule type" value="Genomic_DNA"/>
</dbReference>
<gene>
    <name evidence="1" type="ORF">LCGC14_2862660</name>
</gene>
<feature type="non-terminal residue" evidence="1">
    <location>
        <position position="291"/>
    </location>
</feature>
<accession>A0A0F9ADJ3</accession>
<sequence>MTNRERILAILDGNLPDRIPWIPRIEIWHEANRRNGTLPQRYRGKTLREVEREVFGGTAARDGEIYRTELRDVEVRTHHSGELDVLHEYVTPVGTVTTRFRSTEILRRQGIQDAQVEFMLKRREDYAVVQYLIEHTHYVPTFEEFAQYDARVGEEGYPLVNCGDCPFHYWMRTLAGYDQAYYHLNDFPGEVERLLGAMTDCFRRRLWPHLLDAPARLLMHGHHLSSQMTPPSLFEQYIIPYYEELSPLLRGREKILAMHGDNDTRMIFSHIERAGFGLVECFATEPMVETT</sequence>